<gene>
    <name evidence="1" type="ORF">FSP39_016471</name>
</gene>
<evidence type="ECO:0000313" key="1">
    <source>
        <dbReference type="EMBL" id="KAK3091013.1"/>
    </source>
</evidence>
<dbReference type="PANTHER" id="PTHR33539">
    <property type="entry name" value="UPF0764 PROTEIN C16ORF89"/>
    <property type="match status" value="1"/>
</dbReference>
<sequence length="255" mass="29702">MLESQIKVLLERLETSPSQWGIPRPFIQRMARLQRMSGLVSEEAIPYIATLTPHYYHKIGSLLKKGFWELDYRSRDFPQDLILWPFREGEALHEEDSDNCLSELFGTGKKSKSKCDISDQCWDMMTRKGYNGYSLSHEIFYLEIGKQFGCLAEMNMKAWYSDQPPLDDLAATFCANMLNEAALIVKEGYRQRRQDLFMEQEYRPDVIHVIKKREERPLEHGCLCHRTTVAIGALSQYVRYIIEYMALQNGHAVTS</sequence>
<protein>
    <submittedName>
        <fullName evidence="1">Uncharacterized protein</fullName>
    </submittedName>
</protein>
<dbReference type="AlphaFoldDB" id="A0AA88XST5"/>
<reference evidence="1" key="1">
    <citation type="submission" date="2019-08" db="EMBL/GenBank/DDBJ databases">
        <title>The improved chromosome-level genome for the pearl oyster Pinctada fucata martensii using PacBio sequencing and Hi-C.</title>
        <authorList>
            <person name="Zheng Z."/>
        </authorList>
    </citation>
    <scope>NUCLEOTIDE SEQUENCE</scope>
    <source>
        <strain evidence="1">ZZ-2019</strain>
        <tissue evidence="1">Adductor muscle</tissue>
    </source>
</reference>
<evidence type="ECO:0000313" key="2">
    <source>
        <dbReference type="Proteomes" id="UP001186944"/>
    </source>
</evidence>
<keyword evidence="2" id="KW-1185">Reference proteome</keyword>
<organism evidence="1 2">
    <name type="scientific">Pinctada imbricata</name>
    <name type="common">Atlantic pearl-oyster</name>
    <name type="synonym">Pinctada martensii</name>
    <dbReference type="NCBI Taxonomy" id="66713"/>
    <lineage>
        <taxon>Eukaryota</taxon>
        <taxon>Metazoa</taxon>
        <taxon>Spiralia</taxon>
        <taxon>Lophotrochozoa</taxon>
        <taxon>Mollusca</taxon>
        <taxon>Bivalvia</taxon>
        <taxon>Autobranchia</taxon>
        <taxon>Pteriomorphia</taxon>
        <taxon>Pterioida</taxon>
        <taxon>Pterioidea</taxon>
        <taxon>Pteriidae</taxon>
        <taxon>Pinctada</taxon>
    </lineage>
</organism>
<name>A0AA88XST5_PINIB</name>
<dbReference type="GO" id="GO:0005829">
    <property type="term" value="C:cytosol"/>
    <property type="evidence" value="ECO:0007669"/>
    <property type="project" value="TreeGrafter"/>
</dbReference>
<dbReference type="EMBL" id="VSWD01000010">
    <property type="protein sequence ID" value="KAK3091013.1"/>
    <property type="molecule type" value="Genomic_DNA"/>
</dbReference>
<comment type="caution">
    <text evidence="1">The sequence shown here is derived from an EMBL/GenBank/DDBJ whole genome shotgun (WGS) entry which is preliminary data.</text>
</comment>
<proteinExistence type="predicted"/>
<dbReference type="PANTHER" id="PTHR33539:SF1">
    <property type="entry name" value="UPF0764 PROTEIN C16ORF89"/>
    <property type="match status" value="1"/>
</dbReference>
<dbReference type="InterPro" id="IPR031751">
    <property type="entry name" value="DUF4735"/>
</dbReference>
<dbReference type="Proteomes" id="UP001186944">
    <property type="component" value="Unassembled WGS sequence"/>
</dbReference>
<accession>A0AA88XST5</accession>
<dbReference type="GO" id="GO:0016020">
    <property type="term" value="C:membrane"/>
    <property type="evidence" value="ECO:0007669"/>
    <property type="project" value="TreeGrafter"/>
</dbReference>
<dbReference type="Pfam" id="PF15882">
    <property type="entry name" value="DUF4735"/>
    <property type="match status" value="1"/>
</dbReference>